<dbReference type="Pfam" id="PF10677">
    <property type="entry name" value="DUF2490"/>
    <property type="match status" value="1"/>
</dbReference>
<sequence length="229" mass="27599">MQTLRIFLAASVFMLIRFLSLFAGETEHWGEYGVLYNINKNWLLVSDYQMRVRDDIQDYYWWRFEIGPGVRINKWVDVRVLYRNKSQEQKPGSWQVEKNLFIDPTVKLFNKGGNTFDIRTRIHTRLGNVGRQFIRVRPRLTHRFNIGWRKCNWYVYNDFWLQVSALGPSDRWNTNWLDTGFKWQLCKNLDLTTFFQYRSDKLPATGKWDHDPVIGTSVMLNFDRIARHF</sequence>
<name>A0A1F5YKL0_9BACT</name>
<dbReference type="Proteomes" id="UP000179129">
    <property type="component" value="Unassembled WGS sequence"/>
</dbReference>
<accession>A0A1F5YKL0</accession>
<evidence type="ECO:0008006" key="3">
    <source>
        <dbReference type="Google" id="ProtNLM"/>
    </source>
</evidence>
<proteinExistence type="predicted"/>
<dbReference type="EMBL" id="MFIX01000245">
    <property type="protein sequence ID" value="OGG00711.1"/>
    <property type="molecule type" value="Genomic_DNA"/>
</dbReference>
<gene>
    <name evidence="1" type="ORF">A3F83_07150</name>
</gene>
<dbReference type="AlphaFoldDB" id="A0A1F5YKL0"/>
<reference evidence="1 2" key="1">
    <citation type="journal article" date="2016" name="Nat. Commun.">
        <title>Thousands of microbial genomes shed light on interconnected biogeochemical processes in an aquifer system.</title>
        <authorList>
            <person name="Anantharaman K."/>
            <person name="Brown C.T."/>
            <person name="Hug L.A."/>
            <person name="Sharon I."/>
            <person name="Castelle C.J."/>
            <person name="Probst A.J."/>
            <person name="Thomas B.C."/>
            <person name="Singh A."/>
            <person name="Wilkins M.J."/>
            <person name="Karaoz U."/>
            <person name="Brodie E.L."/>
            <person name="Williams K.H."/>
            <person name="Hubbard S.S."/>
            <person name="Banfield J.F."/>
        </authorList>
    </citation>
    <scope>NUCLEOTIDE SEQUENCE [LARGE SCALE GENOMIC DNA]</scope>
</reference>
<evidence type="ECO:0000313" key="2">
    <source>
        <dbReference type="Proteomes" id="UP000179129"/>
    </source>
</evidence>
<dbReference type="InterPro" id="IPR019619">
    <property type="entry name" value="DUF2490"/>
</dbReference>
<protein>
    <recommendedName>
        <fullName evidence="3">DUF2490 domain-containing protein</fullName>
    </recommendedName>
</protein>
<comment type="caution">
    <text evidence="1">The sequence shown here is derived from an EMBL/GenBank/DDBJ whole genome shotgun (WGS) entry which is preliminary data.</text>
</comment>
<organism evidence="1 2">
    <name type="scientific">Candidatus Glassbacteria bacterium RIFCSPLOWO2_12_FULL_58_11</name>
    <dbReference type="NCBI Taxonomy" id="1817867"/>
    <lineage>
        <taxon>Bacteria</taxon>
        <taxon>Candidatus Glassiibacteriota</taxon>
    </lineage>
</organism>
<evidence type="ECO:0000313" key="1">
    <source>
        <dbReference type="EMBL" id="OGG00711.1"/>
    </source>
</evidence>